<sequence length="239" mass="25999">MKSELSAVKFELSTAKSQLTCELGTVKSELFAVKSELTTAKSQLTCELSSVKLELSFVKFELSALSFELSLLSGRAKSGGKDEAVEKDDLAILPYEDSVAGGDLKDGLCKFFVWEDPPMCRRSKVVIPGLLNRLNNKDNEIYELRGSMAELKNNKEKEMAEMRRTIAELEYAVSALQGLNGRNLLLSFALGVSWMFFLSTWLGVTPCGVPNLALGCSSTNGVGALMFTLEVAGISALEC</sequence>
<reference evidence="2" key="1">
    <citation type="submission" date="2019-10" db="EMBL/GenBank/DDBJ databases">
        <authorList>
            <person name="Zhang R."/>
            <person name="Pan Y."/>
            <person name="Wang J."/>
            <person name="Ma R."/>
            <person name="Yu S."/>
        </authorList>
    </citation>
    <scope>NUCLEOTIDE SEQUENCE</scope>
    <source>
        <strain evidence="2">LA-IB0</strain>
        <tissue evidence="2">Leaf</tissue>
    </source>
</reference>
<evidence type="ECO:0000256" key="1">
    <source>
        <dbReference type="SAM" id="Coils"/>
    </source>
</evidence>
<proteinExistence type="predicted"/>
<evidence type="ECO:0000313" key="3">
    <source>
        <dbReference type="Proteomes" id="UP000826271"/>
    </source>
</evidence>
<comment type="caution">
    <text evidence="2">The sequence shown here is derived from an EMBL/GenBank/DDBJ whole genome shotgun (WGS) entry which is preliminary data.</text>
</comment>
<protein>
    <submittedName>
        <fullName evidence="2">Uncharacterized protein</fullName>
    </submittedName>
</protein>
<gene>
    <name evidence="2" type="ORF">BUALT_Bualt17G0043400</name>
</gene>
<feature type="coiled-coil region" evidence="1">
    <location>
        <begin position="134"/>
        <end position="172"/>
    </location>
</feature>
<keyword evidence="1" id="KW-0175">Coiled coil</keyword>
<evidence type="ECO:0000313" key="2">
    <source>
        <dbReference type="EMBL" id="KAG8366126.1"/>
    </source>
</evidence>
<name>A0AAV6W6Q1_9LAMI</name>
<organism evidence="2 3">
    <name type="scientific">Buddleja alternifolia</name>
    <dbReference type="NCBI Taxonomy" id="168488"/>
    <lineage>
        <taxon>Eukaryota</taxon>
        <taxon>Viridiplantae</taxon>
        <taxon>Streptophyta</taxon>
        <taxon>Embryophyta</taxon>
        <taxon>Tracheophyta</taxon>
        <taxon>Spermatophyta</taxon>
        <taxon>Magnoliopsida</taxon>
        <taxon>eudicotyledons</taxon>
        <taxon>Gunneridae</taxon>
        <taxon>Pentapetalae</taxon>
        <taxon>asterids</taxon>
        <taxon>lamiids</taxon>
        <taxon>Lamiales</taxon>
        <taxon>Scrophulariaceae</taxon>
        <taxon>Buddlejeae</taxon>
        <taxon>Buddleja</taxon>
    </lineage>
</organism>
<keyword evidence="3" id="KW-1185">Reference proteome</keyword>
<dbReference type="Gene3D" id="1.10.287.540">
    <property type="entry name" value="Helix hairpin bin"/>
    <property type="match status" value="1"/>
</dbReference>
<dbReference type="Proteomes" id="UP000826271">
    <property type="component" value="Unassembled WGS sequence"/>
</dbReference>
<dbReference type="AlphaFoldDB" id="A0AAV6W6Q1"/>
<dbReference type="EMBL" id="WHWC01000017">
    <property type="protein sequence ID" value="KAG8366126.1"/>
    <property type="molecule type" value="Genomic_DNA"/>
</dbReference>
<accession>A0AAV6W6Q1</accession>